<dbReference type="KEGG" id="mcos:GM418_06675"/>
<keyword evidence="1" id="KW-0732">Signal</keyword>
<dbReference type="InterPro" id="IPR043741">
    <property type="entry name" value="DUF5686"/>
</dbReference>
<proteinExistence type="predicted"/>
<dbReference type="EMBL" id="CP046401">
    <property type="protein sequence ID" value="QGY43353.1"/>
    <property type="molecule type" value="Genomic_DNA"/>
</dbReference>
<accession>A0A6I6JVR1</accession>
<dbReference type="InterPro" id="IPR008969">
    <property type="entry name" value="CarboxyPept-like_regulatory"/>
</dbReference>
<protein>
    <recommendedName>
        <fullName evidence="4">Carboxypeptidase-like regulatory domain-containing protein</fullName>
    </recommendedName>
</protein>
<organism evidence="2 3">
    <name type="scientific">Maribellus comscasis</name>
    <dbReference type="NCBI Taxonomy" id="2681766"/>
    <lineage>
        <taxon>Bacteria</taxon>
        <taxon>Pseudomonadati</taxon>
        <taxon>Bacteroidota</taxon>
        <taxon>Bacteroidia</taxon>
        <taxon>Marinilabiliales</taxon>
        <taxon>Prolixibacteraceae</taxon>
        <taxon>Maribellus</taxon>
    </lineage>
</organism>
<name>A0A6I6JVR1_9BACT</name>
<feature type="chain" id="PRO_5026065023" description="Carboxypeptidase-like regulatory domain-containing protein" evidence="1">
    <location>
        <begin position="19"/>
        <end position="816"/>
    </location>
</feature>
<keyword evidence="3" id="KW-1185">Reference proteome</keyword>
<evidence type="ECO:0000313" key="2">
    <source>
        <dbReference type="EMBL" id="QGY43353.1"/>
    </source>
</evidence>
<dbReference type="Gene3D" id="2.60.40.1120">
    <property type="entry name" value="Carboxypeptidase-like, regulatory domain"/>
    <property type="match status" value="1"/>
</dbReference>
<dbReference type="AlphaFoldDB" id="A0A6I6JVR1"/>
<dbReference type="Pfam" id="PF13715">
    <property type="entry name" value="CarbopepD_reg_2"/>
    <property type="match status" value="1"/>
</dbReference>
<gene>
    <name evidence="2" type="ORF">GM418_06675</name>
</gene>
<feature type="signal peptide" evidence="1">
    <location>
        <begin position="1"/>
        <end position="18"/>
    </location>
</feature>
<evidence type="ECO:0000256" key="1">
    <source>
        <dbReference type="SAM" id="SignalP"/>
    </source>
</evidence>
<reference evidence="2 3" key="1">
    <citation type="submission" date="2019-11" db="EMBL/GenBank/DDBJ databases">
        <authorList>
            <person name="Zheng R.K."/>
            <person name="Sun C.M."/>
        </authorList>
    </citation>
    <scope>NUCLEOTIDE SEQUENCE [LARGE SCALE GENOMIC DNA]</scope>
    <source>
        <strain evidence="2 3">WC007</strain>
    </source>
</reference>
<dbReference type="Pfam" id="PF18939">
    <property type="entry name" value="DUF5686"/>
    <property type="match status" value="1"/>
</dbReference>
<sequence>MIKKILSQVLFLLLTLLAAGQKTDVSGKITDAGTGEPIPYANIIFKGTYIGTMSDVNGNYQISTAKPTGEIDVSAIGYKKQSASIKMNESNKIDFVLEEEVVELGEIKILPGENPANILLRKIVDNKDRNNPDNFLSWNSQIYSKIEFDIKNVKSSLKDKKLLEQFAFVFDYIDSMEIQGKTFLPVFFNETVSSFYHDAKNKKDREEIIANKASGMTIDMFSQFTGKMYEDVNIYENYITFSDIGLISPVNNLGLQFYKYYLLDSAQVNGSKIYEVSFKPKLPQEPVFKGKFWVEDGSFALTKLEMQLSEKANVNFVNNLQYKIEFEKTDSTWTPRNESIIADVDLQKDKNSKHLGVIVRKNNIYEHFKFGSVAKKVETLKEPITVTDGVMDKSDDYWEKTRPVELQQRESDIYEMVDSVVNLPIYNTAQEIIHTLYYGYVDLGKIELGPYYYMYSKNKVEGNRFRFGARTTYDFDTHFRFNAYGAYGTLDDKFKYGGGLEYFFSVKPLDVISLQAKHDMEMLGKSDNAFMEENFMTTLLSKRLNSKLNMTDRVDFLANHEWRLGVSSEFGISYAKFNSAPYVPFLNQAGEEVPYLKSGEIKLGMRYAPGEDIVQDDFDRSSFANYDPTFMLSATKGIKGFLGGDYNYWKVNAGFSDRININPIGFSMVYLQAGKIWGDVPFPFLKIHEGNETYAYDTYAFNMMNYQEFISDTYASIFWEHHFVGFFLNKMPLFRKLKWREIAGMRSLWGSYNGNHENSLLLPGEMKGLGGMPYTEFSLGLENILKVIRVDGVWRFNYNDDIKRQFGIFVMLKLTL</sequence>
<dbReference type="Proteomes" id="UP000428260">
    <property type="component" value="Chromosome"/>
</dbReference>
<evidence type="ECO:0000313" key="3">
    <source>
        <dbReference type="Proteomes" id="UP000428260"/>
    </source>
</evidence>
<dbReference type="RefSeq" id="WP_158864396.1">
    <property type="nucleotide sequence ID" value="NZ_CP046401.1"/>
</dbReference>
<dbReference type="SUPFAM" id="SSF49464">
    <property type="entry name" value="Carboxypeptidase regulatory domain-like"/>
    <property type="match status" value="1"/>
</dbReference>
<evidence type="ECO:0008006" key="4">
    <source>
        <dbReference type="Google" id="ProtNLM"/>
    </source>
</evidence>